<gene>
    <name evidence="2" type="ORF">V5O48_007013</name>
</gene>
<feature type="region of interest" description="Disordered" evidence="1">
    <location>
        <begin position="107"/>
        <end position="129"/>
    </location>
</feature>
<accession>A0ABR3FHU3</accession>
<dbReference type="EMBL" id="JBAHYK010000349">
    <property type="protein sequence ID" value="KAL0574939.1"/>
    <property type="molecule type" value="Genomic_DNA"/>
</dbReference>
<evidence type="ECO:0000256" key="1">
    <source>
        <dbReference type="SAM" id="MobiDB-lite"/>
    </source>
</evidence>
<reference evidence="2 3" key="1">
    <citation type="submission" date="2024-02" db="EMBL/GenBank/DDBJ databases">
        <title>A draft genome for the cacao thread blight pathogen Marasmius crinis-equi.</title>
        <authorList>
            <person name="Cohen S.P."/>
            <person name="Baruah I.K."/>
            <person name="Amoako-Attah I."/>
            <person name="Bukari Y."/>
            <person name="Meinhardt L.W."/>
            <person name="Bailey B.A."/>
        </authorList>
    </citation>
    <scope>NUCLEOTIDE SEQUENCE [LARGE SCALE GENOMIC DNA]</scope>
    <source>
        <strain evidence="2 3">GH-76</strain>
    </source>
</reference>
<dbReference type="Proteomes" id="UP001465976">
    <property type="component" value="Unassembled WGS sequence"/>
</dbReference>
<feature type="compositionally biased region" description="Basic and acidic residues" evidence="1">
    <location>
        <begin position="115"/>
        <end position="129"/>
    </location>
</feature>
<evidence type="ECO:0000313" key="2">
    <source>
        <dbReference type="EMBL" id="KAL0574939.1"/>
    </source>
</evidence>
<feature type="region of interest" description="Disordered" evidence="1">
    <location>
        <begin position="1"/>
        <end position="59"/>
    </location>
</feature>
<keyword evidence="3" id="KW-1185">Reference proteome</keyword>
<feature type="compositionally biased region" description="Polar residues" evidence="1">
    <location>
        <begin position="30"/>
        <end position="41"/>
    </location>
</feature>
<comment type="caution">
    <text evidence="2">The sequence shown here is derived from an EMBL/GenBank/DDBJ whole genome shotgun (WGS) entry which is preliminary data.</text>
</comment>
<protein>
    <submittedName>
        <fullName evidence="2">Uncharacterized protein</fullName>
    </submittedName>
</protein>
<sequence length="129" mass="13613">MSGTTTEARQDGVNAATMPSQVVEPGHSDTAAQQASTQPGDGTNIKGANVKETTGPDGQPLRVVEVPAEQHEVPFKDQVIGYAKKTRGTVLNKPDLKEHGEQILQGTATVTTPGVHHETTTSQPHHETS</sequence>
<organism evidence="2 3">
    <name type="scientific">Marasmius crinis-equi</name>
    <dbReference type="NCBI Taxonomy" id="585013"/>
    <lineage>
        <taxon>Eukaryota</taxon>
        <taxon>Fungi</taxon>
        <taxon>Dikarya</taxon>
        <taxon>Basidiomycota</taxon>
        <taxon>Agaricomycotina</taxon>
        <taxon>Agaricomycetes</taxon>
        <taxon>Agaricomycetidae</taxon>
        <taxon>Agaricales</taxon>
        <taxon>Marasmiineae</taxon>
        <taxon>Marasmiaceae</taxon>
        <taxon>Marasmius</taxon>
    </lineage>
</organism>
<proteinExistence type="predicted"/>
<evidence type="ECO:0000313" key="3">
    <source>
        <dbReference type="Proteomes" id="UP001465976"/>
    </source>
</evidence>
<name>A0ABR3FHU3_9AGAR</name>